<reference evidence="1" key="1">
    <citation type="submission" date="2018-08" db="EMBL/GenBank/DDBJ databases">
        <authorList>
            <consortium name="GenomeTrakr network: Whole genome sequencing for foodborne pathogen traceback"/>
        </authorList>
    </citation>
    <scope>NUCLEOTIDE SEQUENCE</scope>
    <source>
        <strain evidence="1">FDA00003824</strain>
    </source>
</reference>
<dbReference type="SUPFAM" id="SSF53756">
    <property type="entry name" value="UDP-Glycosyltransferase/glycogen phosphorylase"/>
    <property type="match status" value="1"/>
</dbReference>
<dbReference type="EMBL" id="AAITFY010000014">
    <property type="protein sequence ID" value="ECH8332828.1"/>
    <property type="molecule type" value="Genomic_DNA"/>
</dbReference>
<dbReference type="GO" id="GO:0016740">
    <property type="term" value="F:transferase activity"/>
    <property type="evidence" value="ECO:0007669"/>
    <property type="project" value="UniProtKB-KW"/>
</dbReference>
<gene>
    <name evidence="1" type="ORF">RU16_17615</name>
</gene>
<sequence length="400" mass="45574">MSSHDINKKRILVLTPRYPFPVVGGDRLRIYKICKELSKNYNLTLLSLCDKKEELDYEYDEQVFCSVHRVYLPKIRSLINVVFSLLSKKPLQIGYYKSKEFENKLKALIGEHDASLSHLIRVGDYVKDDSGIKILEMTDAISLNYKRVKEKASLMSLKGLIYSFEQKRLEQYERNIITSFDLATLVSQVDYDYLYPEKPANVIVCGNGVDATSLPFISRKIDINKTITLIFIGNLYSLQNMDGVRWFCKEVLPFLNEYGDFRFKVIGRITEKDKKWLENQSGVIVTGEVDSITHAAQDGHIGICPIRLGAGIQNKVLEYMALGLPCISSTVGFEGLGATGGKEIYVANTKEEYLQTINNFIINPDKYAETAISAKLFIDDNFSWEAKLNPYIKKIMESVK</sequence>
<keyword evidence="1" id="KW-0808">Transferase</keyword>
<proteinExistence type="predicted"/>
<accession>A0A3V9YD89</accession>
<evidence type="ECO:0000313" key="1">
    <source>
        <dbReference type="EMBL" id="ECH8332828.1"/>
    </source>
</evidence>
<dbReference type="RefSeq" id="WP_080177180.1">
    <property type="nucleotide sequence ID" value="NZ_CP176650.1"/>
</dbReference>
<organism evidence="1">
    <name type="scientific">Salmonella enterica I</name>
    <dbReference type="NCBI Taxonomy" id="59201"/>
    <lineage>
        <taxon>Bacteria</taxon>
        <taxon>Pseudomonadati</taxon>
        <taxon>Pseudomonadota</taxon>
        <taxon>Gammaproteobacteria</taxon>
        <taxon>Enterobacterales</taxon>
        <taxon>Enterobacteriaceae</taxon>
        <taxon>Salmonella</taxon>
    </lineage>
</organism>
<name>A0A3V9YD89_SALET</name>
<comment type="caution">
    <text evidence="1">The sequence shown here is derived from an EMBL/GenBank/DDBJ whole genome shotgun (WGS) entry which is preliminary data.</text>
</comment>
<dbReference type="Gene3D" id="3.40.50.2000">
    <property type="entry name" value="Glycogen Phosphorylase B"/>
    <property type="match status" value="2"/>
</dbReference>
<dbReference type="AlphaFoldDB" id="A0A3V9YD89"/>
<dbReference type="CDD" id="cd03801">
    <property type="entry name" value="GT4_PimA-like"/>
    <property type="match status" value="1"/>
</dbReference>
<dbReference type="Pfam" id="PF13692">
    <property type="entry name" value="Glyco_trans_1_4"/>
    <property type="match status" value="1"/>
</dbReference>
<protein>
    <submittedName>
        <fullName evidence="1">Glycosyltransferase</fullName>
    </submittedName>
</protein>